<feature type="compositionally biased region" description="Pro residues" evidence="2">
    <location>
        <begin position="221"/>
        <end position="232"/>
    </location>
</feature>
<keyword evidence="3" id="KW-1133">Transmembrane helix</keyword>
<evidence type="ECO:0000256" key="3">
    <source>
        <dbReference type="SAM" id="Phobius"/>
    </source>
</evidence>
<evidence type="ECO:0000313" key="6">
    <source>
        <dbReference type="Proteomes" id="UP000242415"/>
    </source>
</evidence>
<dbReference type="AlphaFoldDB" id="A0A1H3M307"/>
<keyword evidence="6" id="KW-1185">Reference proteome</keyword>
<accession>A0A1H3M307</accession>
<evidence type="ECO:0000313" key="5">
    <source>
        <dbReference type="EMBL" id="SDY70405.1"/>
    </source>
</evidence>
<dbReference type="InterPro" id="IPR001919">
    <property type="entry name" value="CBD2"/>
</dbReference>
<evidence type="ECO:0000259" key="4">
    <source>
        <dbReference type="PROSITE" id="PS51173"/>
    </source>
</evidence>
<dbReference type="GO" id="GO:0004553">
    <property type="term" value="F:hydrolase activity, hydrolyzing O-glycosyl compounds"/>
    <property type="evidence" value="ECO:0007669"/>
    <property type="project" value="InterPro"/>
</dbReference>
<dbReference type="PROSITE" id="PS51173">
    <property type="entry name" value="CBM2"/>
    <property type="match status" value="1"/>
</dbReference>
<dbReference type="SUPFAM" id="SSF55961">
    <property type="entry name" value="Bet v1-like"/>
    <property type="match status" value="1"/>
</dbReference>
<protein>
    <submittedName>
        <fullName evidence="5">Uncharacterized conserved protein YndB, AHSA1/START domain</fullName>
    </submittedName>
</protein>
<evidence type="ECO:0000256" key="2">
    <source>
        <dbReference type="SAM" id="MobiDB-lite"/>
    </source>
</evidence>
<dbReference type="Pfam" id="PF08327">
    <property type="entry name" value="AHSA1"/>
    <property type="match status" value="1"/>
</dbReference>
<dbReference type="STRING" id="405436.SAMN05444365_103188"/>
<sequence>MAEIRIALDLAHPPELAWRALTEPALLACWFTSLELEPRIGAPVRLRPRGLAGFDAPVEGEVTRVEPLHVLAMRWRGPQLHTHVTWQLTPAGAGCRLVVTQRGFLGVRGSERRAALTRTYRTLFGGRLPAVLDRVVAGAPPEPPPIVAAAPRPPADAARAGARRRGSFALVLTAVLAGATGAAVAGLFPPRIDPATVRPGPAPAPSTPPVIVPSHVAAPAPQRPVPPAPRPSPAVRRTTAAPPAPTPPPTARLRDPAPSLTAEYRPVAAQLLGYSGAVTVRNDGTAPARSWTATITLPPLAVVARADLAFRQTGTTVTFTGTPLAADASTSFGFTVALDPTALLGPKAPLTCSVEGVACRGM</sequence>
<dbReference type="Gene3D" id="2.60.40.290">
    <property type="match status" value="1"/>
</dbReference>
<dbReference type="InterPro" id="IPR013538">
    <property type="entry name" value="ASHA1/2-like_C"/>
</dbReference>
<gene>
    <name evidence="5" type="ORF">SAMN05444365_103188</name>
</gene>
<evidence type="ECO:0000256" key="1">
    <source>
        <dbReference type="ARBA" id="ARBA00006817"/>
    </source>
</evidence>
<dbReference type="EMBL" id="FNPH01000003">
    <property type="protein sequence ID" value="SDY70405.1"/>
    <property type="molecule type" value="Genomic_DNA"/>
</dbReference>
<dbReference type="InterPro" id="IPR023393">
    <property type="entry name" value="START-like_dom_sf"/>
</dbReference>
<dbReference type="SMART" id="SM00637">
    <property type="entry name" value="CBD_II"/>
    <property type="match status" value="1"/>
</dbReference>
<name>A0A1H3M307_9ACTN</name>
<dbReference type="GO" id="GO:0030247">
    <property type="term" value="F:polysaccharide binding"/>
    <property type="evidence" value="ECO:0007669"/>
    <property type="project" value="UniProtKB-UniRule"/>
</dbReference>
<dbReference type="RefSeq" id="WP_091554989.1">
    <property type="nucleotide sequence ID" value="NZ_FNPH01000003.1"/>
</dbReference>
<dbReference type="Gene3D" id="3.30.530.20">
    <property type="match status" value="1"/>
</dbReference>
<keyword evidence="3" id="KW-0812">Transmembrane</keyword>
<reference evidence="6" key="1">
    <citation type="submission" date="2016-10" db="EMBL/GenBank/DDBJ databases">
        <authorList>
            <person name="Varghese N."/>
            <person name="Submissions S."/>
        </authorList>
    </citation>
    <scope>NUCLEOTIDE SEQUENCE [LARGE SCALE GENOMIC DNA]</scope>
    <source>
        <strain evidence="6">DSM 45245</strain>
    </source>
</reference>
<comment type="similarity">
    <text evidence="1">Belongs to the AHA1 family.</text>
</comment>
<keyword evidence="3" id="KW-0472">Membrane</keyword>
<feature type="region of interest" description="Disordered" evidence="2">
    <location>
        <begin position="198"/>
        <end position="256"/>
    </location>
</feature>
<dbReference type="InterPro" id="IPR008965">
    <property type="entry name" value="CBM2/CBM3_carb-bd_dom_sf"/>
</dbReference>
<dbReference type="SUPFAM" id="SSF49384">
    <property type="entry name" value="Carbohydrate-binding domain"/>
    <property type="match status" value="1"/>
</dbReference>
<feature type="transmembrane region" description="Helical" evidence="3">
    <location>
        <begin position="168"/>
        <end position="188"/>
    </location>
</feature>
<feature type="compositionally biased region" description="Pro residues" evidence="2">
    <location>
        <begin position="200"/>
        <end position="211"/>
    </location>
</feature>
<dbReference type="InterPro" id="IPR012291">
    <property type="entry name" value="CBM2_carb-bd_dom_sf"/>
</dbReference>
<organism evidence="5 6">
    <name type="scientific">Micromonospora pattaloongensis</name>
    <dbReference type="NCBI Taxonomy" id="405436"/>
    <lineage>
        <taxon>Bacteria</taxon>
        <taxon>Bacillati</taxon>
        <taxon>Actinomycetota</taxon>
        <taxon>Actinomycetes</taxon>
        <taxon>Micromonosporales</taxon>
        <taxon>Micromonosporaceae</taxon>
        <taxon>Micromonospora</taxon>
    </lineage>
</organism>
<feature type="domain" description="CBM2" evidence="4">
    <location>
        <begin position="242"/>
        <end position="362"/>
    </location>
</feature>
<dbReference type="Proteomes" id="UP000242415">
    <property type="component" value="Unassembled WGS sequence"/>
</dbReference>
<dbReference type="GO" id="GO:0005975">
    <property type="term" value="P:carbohydrate metabolic process"/>
    <property type="evidence" value="ECO:0007669"/>
    <property type="project" value="InterPro"/>
</dbReference>
<dbReference type="OrthoDB" id="9803476at2"/>
<proteinExistence type="inferred from homology"/>